<evidence type="ECO:0000313" key="2">
    <source>
        <dbReference type="Proteomes" id="UP000789396"/>
    </source>
</evidence>
<comment type="caution">
    <text evidence="1">The sequence shown here is derived from an EMBL/GenBank/DDBJ whole genome shotgun (WGS) entry which is preliminary data.</text>
</comment>
<proteinExistence type="predicted"/>
<sequence>MTNSATSNFIKESFIIVTGGDDNAITALVLAFTYHEVKEMDCGIKRGKWTVEQCINDVLKMDIAHGSSIQGRLNLWNITFSNLFNNKINKNDESKFELIKSEFINVCDPCCMDVLKINSRNDKTKLMVAI</sequence>
<accession>A0A9N9I9H9</accession>
<protein>
    <submittedName>
        <fullName evidence="1">9593_t:CDS:1</fullName>
    </submittedName>
</protein>
<evidence type="ECO:0000313" key="1">
    <source>
        <dbReference type="EMBL" id="CAG8726345.1"/>
    </source>
</evidence>
<dbReference type="Proteomes" id="UP000789396">
    <property type="component" value="Unassembled WGS sequence"/>
</dbReference>
<organism evidence="1 2">
    <name type="scientific">Racocetra fulgida</name>
    <dbReference type="NCBI Taxonomy" id="60492"/>
    <lineage>
        <taxon>Eukaryota</taxon>
        <taxon>Fungi</taxon>
        <taxon>Fungi incertae sedis</taxon>
        <taxon>Mucoromycota</taxon>
        <taxon>Glomeromycotina</taxon>
        <taxon>Glomeromycetes</taxon>
        <taxon>Diversisporales</taxon>
        <taxon>Gigasporaceae</taxon>
        <taxon>Racocetra</taxon>
    </lineage>
</organism>
<dbReference type="AlphaFoldDB" id="A0A9N9I9H9"/>
<dbReference type="EMBL" id="CAJVPZ010026699">
    <property type="protein sequence ID" value="CAG8726345.1"/>
    <property type="molecule type" value="Genomic_DNA"/>
</dbReference>
<feature type="non-terminal residue" evidence="1">
    <location>
        <position position="1"/>
    </location>
</feature>
<gene>
    <name evidence="1" type="ORF">RFULGI_LOCUS11806</name>
</gene>
<name>A0A9N9I9H9_9GLOM</name>
<dbReference type="OrthoDB" id="5594999at2759"/>
<reference evidence="1" key="1">
    <citation type="submission" date="2021-06" db="EMBL/GenBank/DDBJ databases">
        <authorList>
            <person name="Kallberg Y."/>
            <person name="Tangrot J."/>
            <person name="Rosling A."/>
        </authorList>
    </citation>
    <scope>NUCLEOTIDE SEQUENCE</scope>
    <source>
        <strain evidence="1">IN212</strain>
    </source>
</reference>
<keyword evidence="2" id="KW-1185">Reference proteome</keyword>